<protein>
    <submittedName>
        <fullName evidence="1">Uncharacterized protein</fullName>
    </submittedName>
</protein>
<keyword evidence="2" id="KW-1185">Reference proteome</keyword>
<evidence type="ECO:0000313" key="2">
    <source>
        <dbReference type="Proteomes" id="UP001589810"/>
    </source>
</evidence>
<sequence length="131" mass="14469">MIIDWTPYVEPTEGAAMQHSLLCSIPAWISSELSDSSYPEGTYDLYTILCKVADGAVGRVDLVQMVNLWTRPDHLSGPPPGLNTVTHVLACANALERGGFLRRTRDGNSDRWTVLEGGEKRTIPDSQRRAK</sequence>
<proteinExistence type="predicted"/>
<evidence type="ECO:0000313" key="1">
    <source>
        <dbReference type="EMBL" id="MFC0546948.1"/>
    </source>
</evidence>
<gene>
    <name evidence="1" type="ORF">ACFFH7_35940</name>
</gene>
<reference evidence="1 2" key="1">
    <citation type="submission" date="2024-09" db="EMBL/GenBank/DDBJ databases">
        <authorList>
            <person name="Sun Q."/>
            <person name="Mori K."/>
        </authorList>
    </citation>
    <scope>NUCLEOTIDE SEQUENCE [LARGE SCALE GENOMIC DNA]</scope>
    <source>
        <strain evidence="1 2">TBRC 1432</strain>
    </source>
</reference>
<dbReference type="Proteomes" id="UP001589810">
    <property type="component" value="Unassembled WGS sequence"/>
</dbReference>
<dbReference type="EMBL" id="JBHLUD010000013">
    <property type="protein sequence ID" value="MFC0546948.1"/>
    <property type="molecule type" value="Genomic_DNA"/>
</dbReference>
<comment type="caution">
    <text evidence="1">The sequence shown here is derived from an EMBL/GenBank/DDBJ whole genome shotgun (WGS) entry which is preliminary data.</text>
</comment>
<accession>A0ABV6N2X6</accession>
<organism evidence="1 2">
    <name type="scientific">Kutzneria chonburiensis</name>
    <dbReference type="NCBI Taxonomy" id="1483604"/>
    <lineage>
        <taxon>Bacteria</taxon>
        <taxon>Bacillati</taxon>
        <taxon>Actinomycetota</taxon>
        <taxon>Actinomycetes</taxon>
        <taxon>Pseudonocardiales</taxon>
        <taxon>Pseudonocardiaceae</taxon>
        <taxon>Kutzneria</taxon>
    </lineage>
</organism>
<name>A0ABV6N2X6_9PSEU</name>
<dbReference type="RefSeq" id="WP_273937190.1">
    <property type="nucleotide sequence ID" value="NZ_CP097263.1"/>
</dbReference>